<dbReference type="PATRIC" id="fig|1604020.3.peg.66"/>
<evidence type="ECO:0000313" key="2">
    <source>
        <dbReference type="EMBL" id="KKZ12552.1"/>
    </source>
</evidence>
<dbReference type="InterPro" id="IPR018962">
    <property type="entry name" value="DUF1995"/>
</dbReference>
<comment type="caution">
    <text evidence="2">The sequence shown here is derived from an EMBL/GenBank/DDBJ whole genome shotgun (WGS) entry which is preliminary data.</text>
</comment>
<name>A0A0G2HLD9_9SYNE</name>
<dbReference type="AlphaFoldDB" id="A0A0G2HLD9"/>
<feature type="domain" description="DUF1995" evidence="1">
    <location>
        <begin position="4"/>
        <end position="204"/>
    </location>
</feature>
<protein>
    <recommendedName>
        <fullName evidence="1">DUF1995 domain-containing protein</fullName>
    </recommendedName>
</protein>
<evidence type="ECO:0000259" key="1">
    <source>
        <dbReference type="Pfam" id="PF09353"/>
    </source>
</evidence>
<dbReference type="EMBL" id="JXQG01000018">
    <property type="protein sequence ID" value="KKZ12552.1"/>
    <property type="molecule type" value="Genomic_DNA"/>
</dbReference>
<evidence type="ECO:0000313" key="3">
    <source>
        <dbReference type="Proteomes" id="UP000035067"/>
    </source>
</evidence>
<sequence length="228" mass="24598">MDLPGDLNAARRQCAAALEAALADGLTRLQVDLRFEGLRWPVVAHGLCQALQQRKNRETVVLAFADMGAAALARRDFDLSATEAVTFADLGSGRCLDKAALCMAVTPTAPDFTAFENACTALGEHPVIALNPRLEDAAVGIGSVARTRRRGFLARWRVVYGLYPLEQAALAYAHPGPWRLFREDPDGFRLVASLPNRPDGSAMDQLLGQDRWAGGLAQAADDLLQQMG</sequence>
<dbReference type="PANTHER" id="PTHR35509">
    <property type="entry name" value="DOMAIN PROTEIN, PUTATIVE (DUF1995)-RELATED"/>
    <property type="match status" value="1"/>
</dbReference>
<gene>
    <name evidence="2" type="ORF">TE42_04175</name>
</gene>
<dbReference type="InterPro" id="IPR053021">
    <property type="entry name" value="Chloroplast_ADK"/>
</dbReference>
<reference evidence="2 3" key="1">
    <citation type="submission" date="2015-01" db="EMBL/GenBank/DDBJ databases">
        <title>Lifestyle Evolution in Cyanobacterial Symbionts of Sponges.</title>
        <authorList>
            <person name="Burgsdorf I."/>
            <person name="Slaby B.M."/>
            <person name="Handley K.M."/>
            <person name="Haber M."/>
            <person name="Blom J."/>
            <person name="Marshall C.W."/>
            <person name="Gilbert J.A."/>
            <person name="Hentschel U."/>
            <person name="Steindler L."/>
        </authorList>
    </citation>
    <scope>NUCLEOTIDE SEQUENCE [LARGE SCALE GENOMIC DNA]</scope>
    <source>
        <strain evidence="2">SP3</strain>
    </source>
</reference>
<accession>A0A0G2HLD9</accession>
<proteinExistence type="predicted"/>
<dbReference type="PANTHER" id="PTHR35509:SF1">
    <property type="entry name" value="DOMAIN PROTEIN, PUTATIVE (DUF1995)-RELATED"/>
    <property type="match status" value="1"/>
</dbReference>
<dbReference type="Pfam" id="PF09353">
    <property type="entry name" value="DUF1995"/>
    <property type="match status" value="1"/>
</dbReference>
<organism evidence="2 3">
    <name type="scientific">Candidatus Synechococcus spongiarum SP3</name>
    <dbReference type="NCBI Taxonomy" id="1604020"/>
    <lineage>
        <taxon>Bacteria</taxon>
        <taxon>Bacillati</taxon>
        <taxon>Cyanobacteriota</taxon>
        <taxon>Cyanophyceae</taxon>
        <taxon>Synechococcales</taxon>
        <taxon>Synechococcaceae</taxon>
        <taxon>Synechococcus</taxon>
    </lineage>
</organism>
<dbReference type="Proteomes" id="UP000035067">
    <property type="component" value="Unassembled WGS sequence"/>
</dbReference>